<dbReference type="GO" id="GO:0008541">
    <property type="term" value="C:proteasome regulatory particle, lid subcomplex"/>
    <property type="evidence" value="ECO:0007669"/>
    <property type="project" value="TreeGrafter"/>
</dbReference>
<dbReference type="Pfam" id="PF01399">
    <property type="entry name" value="PCI"/>
    <property type="match status" value="1"/>
</dbReference>
<evidence type="ECO:0000313" key="3">
    <source>
        <dbReference type="EMBL" id="PRT56891.1"/>
    </source>
</evidence>
<accession>A0A2T0FPH5</accession>
<evidence type="ECO:0000313" key="4">
    <source>
        <dbReference type="Proteomes" id="UP000238350"/>
    </source>
</evidence>
<sequence length="382" mass="43641">MPDALTAITNLRMQVTDEQPELVEQIYELEDLHERKLWHQLTQKVVELFADERSRLYRHQLFTQFLATVEDKINPLAYVSLGISASELCATPQESIVFLQKICDKVEDENVRKFAELRIASYCLQTGEVPRARKIIDSASKLVDELQTTDSTIMAMYYGVSCEYYKHKREYTAYYRNALLYLACIDINTLSREQQQQKAYDLAVAALLGDKIYNFGELILHPIAQTLDGEYKWLHDLVFAVNSGDIVAFQNIKPSLEKAPIVQSSIAFLDQKICLMALCECVFKRPTTDRVLPFDAIATETKLQTGSKVEILVLKALSLGLIEGTIDQVDKTVTVTWLQPRVLSNDQIAVMRSKLGDWDREVNTLVDWMQTEGKQVWAQTRA</sequence>
<dbReference type="Proteomes" id="UP000238350">
    <property type="component" value="Unassembled WGS sequence"/>
</dbReference>
<dbReference type="InterPro" id="IPR040798">
    <property type="entry name" value="Rpn9_C"/>
</dbReference>
<dbReference type="EMBL" id="NDIQ01000022">
    <property type="protein sequence ID" value="PRT56891.1"/>
    <property type="molecule type" value="Genomic_DNA"/>
</dbReference>
<reference evidence="3 4" key="1">
    <citation type="submission" date="2017-04" db="EMBL/GenBank/DDBJ databases">
        <title>Genome sequencing of [Candida] sorbophila.</title>
        <authorList>
            <person name="Ahn J.O."/>
        </authorList>
    </citation>
    <scope>NUCLEOTIDE SEQUENCE [LARGE SCALE GENOMIC DNA]</scope>
    <source>
        <strain evidence="3 4">DS02</strain>
    </source>
</reference>
<gene>
    <name evidence="3" type="ORF">B9G98_04511</name>
</gene>
<comment type="caution">
    <text evidence="3">The sequence shown here is derived from an EMBL/GenBank/DDBJ whole genome shotgun (WGS) entry which is preliminary data.</text>
</comment>
<keyword evidence="4" id="KW-1185">Reference proteome</keyword>
<dbReference type="RefSeq" id="XP_024666836.1">
    <property type="nucleotide sequence ID" value="XM_024811068.1"/>
</dbReference>
<evidence type="ECO:0000259" key="2">
    <source>
        <dbReference type="PROSITE" id="PS50250"/>
    </source>
</evidence>
<dbReference type="GeneID" id="36518259"/>
<dbReference type="PANTHER" id="PTHR10539">
    <property type="entry name" value="26S PROTEASOME NON-ATPASE REGULATORY SUBUNIT 13"/>
    <property type="match status" value="1"/>
</dbReference>
<dbReference type="GO" id="GO:0005829">
    <property type="term" value="C:cytosol"/>
    <property type="evidence" value="ECO:0007669"/>
    <property type="project" value="TreeGrafter"/>
</dbReference>
<dbReference type="PROSITE" id="PS50250">
    <property type="entry name" value="PCI"/>
    <property type="match status" value="1"/>
</dbReference>
<dbReference type="PANTHER" id="PTHR10539:SF0">
    <property type="entry name" value="26S PROTEASOME NON-ATPASE REGULATORY SUBUNIT 13"/>
    <property type="match status" value="1"/>
</dbReference>
<dbReference type="GO" id="GO:0005198">
    <property type="term" value="F:structural molecule activity"/>
    <property type="evidence" value="ECO:0007669"/>
    <property type="project" value="TreeGrafter"/>
</dbReference>
<organism evidence="3 4">
    <name type="scientific">Wickerhamiella sorbophila</name>
    <dbReference type="NCBI Taxonomy" id="45607"/>
    <lineage>
        <taxon>Eukaryota</taxon>
        <taxon>Fungi</taxon>
        <taxon>Dikarya</taxon>
        <taxon>Ascomycota</taxon>
        <taxon>Saccharomycotina</taxon>
        <taxon>Dipodascomycetes</taxon>
        <taxon>Dipodascales</taxon>
        <taxon>Trichomonascaceae</taxon>
        <taxon>Wickerhamiella</taxon>
    </lineage>
</organism>
<dbReference type="InterPro" id="IPR035298">
    <property type="entry name" value="PSMD13"/>
</dbReference>
<dbReference type="InterPro" id="IPR000717">
    <property type="entry name" value="PCI_dom"/>
</dbReference>
<evidence type="ECO:0000256" key="1">
    <source>
        <dbReference type="ARBA" id="ARBA00022942"/>
    </source>
</evidence>
<name>A0A2T0FPH5_9ASCO</name>
<dbReference type="Pfam" id="PF22037">
    <property type="entry name" value="PSD13_N"/>
    <property type="match status" value="1"/>
</dbReference>
<dbReference type="GO" id="GO:0005634">
    <property type="term" value="C:nucleus"/>
    <property type="evidence" value="ECO:0007669"/>
    <property type="project" value="TreeGrafter"/>
</dbReference>
<feature type="domain" description="PCI" evidence="2">
    <location>
        <begin position="173"/>
        <end position="340"/>
    </location>
</feature>
<dbReference type="Pfam" id="PF18261">
    <property type="entry name" value="Rpn9_C"/>
    <property type="match status" value="1"/>
</dbReference>
<dbReference type="STRING" id="45607.A0A2T0FPH5"/>
<keyword evidence="1 3" id="KW-0647">Proteasome</keyword>
<dbReference type="OrthoDB" id="1093at2759"/>
<dbReference type="InterPro" id="IPR054179">
    <property type="entry name" value="PSD13_N"/>
</dbReference>
<proteinExistence type="predicted"/>
<dbReference type="AlphaFoldDB" id="A0A2T0FPH5"/>
<dbReference type="SMART" id="SM00088">
    <property type="entry name" value="PINT"/>
    <property type="match status" value="1"/>
</dbReference>
<dbReference type="GO" id="GO:0006511">
    <property type="term" value="P:ubiquitin-dependent protein catabolic process"/>
    <property type="evidence" value="ECO:0007669"/>
    <property type="project" value="TreeGrafter"/>
</dbReference>
<protein>
    <submittedName>
        <fullName evidence="3">Putative 26S proteasome regulatory subunit rpn9</fullName>
    </submittedName>
</protein>